<dbReference type="AlphaFoldDB" id="A0AAD0RTV6"/>
<dbReference type="GO" id="GO:0016787">
    <property type="term" value="F:hydrolase activity"/>
    <property type="evidence" value="ECO:0007669"/>
    <property type="project" value="UniProtKB-KW"/>
</dbReference>
<sequence>MKVLFRADASVEIGSGHVMRCLTLADLLRRNGAEVCFVCKDLPGAARELLTDSGMSSFWLPGQLPEGEAADLHALRSVLPQSTVFDWVVVDHYGLGKEWEADAKCLAKRVLAIDDLTNRSHDVDLLLNQNLFADAAAYQSLVPDETVLLLGPRFAMLRDEFSTTCVRDHPSRASRVLLNFGGSDPTGETVKSMLALQRLAFTEVTVIAGAANPKFEDIAYMASPQWRVYRHTNDMAKWMCWADVAIGATGSSAWERCALGLPTVGVAVAENQLLIGEALAKAGAIEYLGPSMSVTVDDLAQALDACCNNVILRRTMSMLGQELVDGRGAGRVALAMEEMV</sequence>
<dbReference type="RefSeq" id="WP_081574175.1">
    <property type="nucleotide sequence ID" value="NZ_CP031968.1"/>
</dbReference>
<evidence type="ECO:0000259" key="3">
    <source>
        <dbReference type="Pfam" id="PF04101"/>
    </source>
</evidence>
<organism evidence="4 5">
    <name type="scientific">Chromobacterium rhizoryzae</name>
    <dbReference type="NCBI Taxonomy" id="1778675"/>
    <lineage>
        <taxon>Bacteria</taxon>
        <taxon>Pseudomonadati</taxon>
        <taxon>Pseudomonadota</taxon>
        <taxon>Betaproteobacteria</taxon>
        <taxon>Neisseriales</taxon>
        <taxon>Chromobacteriaceae</taxon>
        <taxon>Chromobacterium</taxon>
    </lineage>
</organism>
<proteinExistence type="predicted"/>
<protein>
    <submittedName>
        <fullName evidence="4">UDP-2,4-diacetamido-2,4, 6-trideoxy-beta-L-altropyranose hydrolase</fullName>
        <ecNumber evidence="4">3.6.1.57</ecNumber>
    </submittedName>
</protein>
<dbReference type="InterPro" id="IPR020023">
    <property type="entry name" value="PseG"/>
</dbReference>
<name>A0AAD0RTV6_9NEIS</name>
<gene>
    <name evidence="4" type="primary">pseG</name>
    <name evidence="4" type="ORF">D1345_18310</name>
</gene>
<reference evidence="4 5" key="1">
    <citation type="submission" date="2018-08" db="EMBL/GenBank/DDBJ databases">
        <title>Complete genome sequence of JP2-74.</title>
        <authorList>
            <person name="Wu L."/>
        </authorList>
    </citation>
    <scope>NUCLEOTIDE SEQUENCE [LARGE SCALE GENOMIC DNA]</scope>
    <source>
        <strain evidence="4 5">JP2-74</strain>
    </source>
</reference>
<dbReference type="KEGG" id="crz:D1345_18310"/>
<feature type="domain" description="Glycosyl transferase family 28 C-terminal" evidence="3">
    <location>
        <begin position="180"/>
        <end position="307"/>
    </location>
</feature>
<dbReference type="EC" id="3.6.1.57" evidence="4"/>
<accession>A0AAD0RTV6</accession>
<dbReference type="EMBL" id="CP031968">
    <property type="protein sequence ID" value="AXT47999.1"/>
    <property type="molecule type" value="Genomic_DNA"/>
</dbReference>
<dbReference type="Gene3D" id="3.40.50.2000">
    <property type="entry name" value="Glycogen Phosphorylase B"/>
    <property type="match status" value="1"/>
</dbReference>
<dbReference type="Pfam" id="PF04101">
    <property type="entry name" value="Glyco_tran_28_C"/>
    <property type="match status" value="1"/>
</dbReference>
<feature type="binding site" evidence="2">
    <location>
        <position position="158"/>
    </location>
    <ligand>
        <name>substrate</name>
    </ligand>
</feature>
<dbReference type="Proteomes" id="UP000259465">
    <property type="component" value="Chromosome"/>
</dbReference>
<dbReference type="SUPFAM" id="SSF53756">
    <property type="entry name" value="UDP-Glycosyltransferase/glycogen phosphorylase"/>
    <property type="match status" value="1"/>
</dbReference>
<evidence type="ECO:0000256" key="1">
    <source>
        <dbReference type="PIRSR" id="PIRSR620023-1"/>
    </source>
</evidence>
<keyword evidence="5" id="KW-1185">Reference proteome</keyword>
<dbReference type="PANTHER" id="PTHR21015:SF22">
    <property type="entry name" value="GLYCOSYLTRANSFERASE"/>
    <property type="match status" value="1"/>
</dbReference>
<keyword evidence="4" id="KW-0378">Hydrolase</keyword>
<evidence type="ECO:0000313" key="5">
    <source>
        <dbReference type="Proteomes" id="UP000259465"/>
    </source>
</evidence>
<dbReference type="GO" id="GO:0016758">
    <property type="term" value="F:hexosyltransferase activity"/>
    <property type="evidence" value="ECO:0007669"/>
    <property type="project" value="InterPro"/>
</dbReference>
<evidence type="ECO:0000313" key="4">
    <source>
        <dbReference type="EMBL" id="AXT47999.1"/>
    </source>
</evidence>
<evidence type="ECO:0000256" key="2">
    <source>
        <dbReference type="PIRSR" id="PIRSR620023-2"/>
    </source>
</evidence>
<feature type="active site" description="Proton acceptor" evidence="1">
    <location>
        <position position="17"/>
    </location>
</feature>
<dbReference type="NCBIfam" id="TIGR03590">
    <property type="entry name" value="PseG"/>
    <property type="match status" value="1"/>
</dbReference>
<dbReference type="PANTHER" id="PTHR21015">
    <property type="entry name" value="UDP-N-ACETYLGLUCOSAMINE--N-ACETYLMURAMYL-(PENTAPEPTIDE) PYROPHOSPHORYL-UNDECAPRENOL N-ACETYLGLUCOSAMINE TRANSFERASE 1"/>
    <property type="match status" value="1"/>
</dbReference>
<dbReference type="Gene3D" id="3.40.50.11190">
    <property type="match status" value="1"/>
</dbReference>
<feature type="binding site" evidence="2">
    <location>
        <position position="255"/>
    </location>
    <ligand>
        <name>substrate</name>
    </ligand>
</feature>
<dbReference type="InterPro" id="IPR007235">
    <property type="entry name" value="Glyco_trans_28_C"/>
</dbReference>